<organism evidence="1 2">
    <name type="scientific">Scutellospora calospora</name>
    <dbReference type="NCBI Taxonomy" id="85575"/>
    <lineage>
        <taxon>Eukaryota</taxon>
        <taxon>Fungi</taxon>
        <taxon>Fungi incertae sedis</taxon>
        <taxon>Mucoromycota</taxon>
        <taxon>Glomeromycotina</taxon>
        <taxon>Glomeromycetes</taxon>
        <taxon>Diversisporales</taxon>
        <taxon>Gigasporaceae</taxon>
        <taxon>Scutellospora</taxon>
    </lineage>
</organism>
<gene>
    <name evidence="1" type="ORF">SCALOS_LOCUS4050</name>
</gene>
<name>A0ACA9LFH0_9GLOM</name>
<accession>A0ACA9LFH0</accession>
<dbReference type="Proteomes" id="UP000789860">
    <property type="component" value="Unassembled WGS sequence"/>
</dbReference>
<reference evidence="1" key="1">
    <citation type="submission" date="2021-06" db="EMBL/GenBank/DDBJ databases">
        <authorList>
            <person name="Kallberg Y."/>
            <person name="Tangrot J."/>
            <person name="Rosling A."/>
        </authorList>
    </citation>
    <scope>NUCLEOTIDE SEQUENCE</scope>
    <source>
        <strain evidence="1">AU212A</strain>
    </source>
</reference>
<evidence type="ECO:0000313" key="2">
    <source>
        <dbReference type="Proteomes" id="UP000789860"/>
    </source>
</evidence>
<dbReference type="EMBL" id="CAJVPM010005095">
    <property type="protein sequence ID" value="CAG8520538.1"/>
    <property type="molecule type" value="Genomic_DNA"/>
</dbReference>
<protein>
    <submittedName>
        <fullName evidence="1">10649_t:CDS:1</fullName>
    </submittedName>
</protein>
<sequence>MYLKILQFYFQDKQYPFHFDTNVSEISLYTEYKKNLQSDSWRLYQLERSLSNPNHPFSRFGSGNLFSLKELPLQKGLNIRDELLKFHDKYYSANLMKLVVLGRDPLDQMALWVVDKFSGVKNKGIPVPTFECPLTESELMRQVFVKPVKDIRSLDITFPFIEQAPLYTSKPGRYLSHLIAHEGYGWANYLDAGSVSGAVGFDFFKISIDLTETGLGHYKEIVKVIFQYIKMLKQIGVQEWCFREVQSLAEISFRFKEKTSPARYASNLASLIQRPYSRDCIISGPHLIREYNPKLIDEALKCLNWDRFVLTLVSPSFTDLDRKEPWFETEYRVEPFSKEFIEELQSHGIDSELKLPPPNDFIPTNFETHKHEVTPQKHPNIIKNTSFSRLWHKKDDTFWVPKASAYFLLKSPLAYAPSPLHCIKTRLYTELVKDSLTEYSYSADLAGLRYDIETQREGILLSIEGYNDKLHVLLENIVRAMIPKFIIYPGRFEKVKERLQRAYKNTFLDPPHHHATYYLSYLTRDQMWTNEENLEALEDITEQDIKTFYPELFSHLYIESLVHGNMFKDEALKLLQIVEDILRFKPLLSTELIGCRSIILPKGKKYLYQRKVRDQNNVNSAIEYYIQELKDKRESRDLTFVLRNDEVQESFKDERKVSRLCGREPIAQSSTAFDGNLNERAFREKDKRAFREKDKRAFIV</sequence>
<proteinExistence type="predicted"/>
<comment type="caution">
    <text evidence="1">The sequence shown here is derived from an EMBL/GenBank/DDBJ whole genome shotgun (WGS) entry which is preliminary data.</text>
</comment>
<feature type="non-terminal residue" evidence="1">
    <location>
        <position position="700"/>
    </location>
</feature>
<keyword evidence="2" id="KW-1185">Reference proteome</keyword>
<evidence type="ECO:0000313" key="1">
    <source>
        <dbReference type="EMBL" id="CAG8520538.1"/>
    </source>
</evidence>